<feature type="repeat" description="WD" evidence="9">
    <location>
        <begin position="363"/>
        <end position="397"/>
    </location>
</feature>
<dbReference type="InterPro" id="IPR001680">
    <property type="entry name" value="WD40_rpt"/>
</dbReference>
<dbReference type="InterPro" id="IPR019775">
    <property type="entry name" value="WD40_repeat_CS"/>
</dbReference>
<comment type="subcellular location">
    <subcellularLocation>
        <location evidence="1">Nucleus</location>
    </subcellularLocation>
</comment>
<dbReference type="GO" id="GO:0005669">
    <property type="term" value="C:transcription factor TFIID complex"/>
    <property type="evidence" value="ECO:0007669"/>
    <property type="project" value="TreeGrafter"/>
</dbReference>
<keyword evidence="4" id="KW-0677">Repeat</keyword>
<dbReference type="PROSITE" id="PS50082">
    <property type="entry name" value="WD_REPEATS_2"/>
    <property type="match status" value="5"/>
</dbReference>
<dbReference type="InterPro" id="IPR036322">
    <property type="entry name" value="WD40_repeat_dom_sf"/>
</dbReference>
<dbReference type="SMART" id="SM00320">
    <property type="entry name" value="WD40"/>
    <property type="match status" value="6"/>
</dbReference>
<dbReference type="InterPro" id="IPR037264">
    <property type="entry name" value="TFIID_NTD2_sf"/>
</dbReference>
<evidence type="ECO:0000256" key="9">
    <source>
        <dbReference type="PROSITE-ProRule" id="PRU00221"/>
    </source>
</evidence>
<proteinExistence type="inferred from homology"/>
<dbReference type="GO" id="GO:0006367">
    <property type="term" value="P:transcription initiation at RNA polymerase II promoter"/>
    <property type="evidence" value="ECO:0007669"/>
    <property type="project" value="TreeGrafter"/>
</dbReference>
<dbReference type="SUPFAM" id="SSF50978">
    <property type="entry name" value="WD40 repeat-like"/>
    <property type="match status" value="1"/>
</dbReference>
<dbReference type="PROSITE" id="PS50294">
    <property type="entry name" value="WD_REPEATS_REGION"/>
    <property type="match status" value="5"/>
</dbReference>
<evidence type="ECO:0000256" key="3">
    <source>
        <dbReference type="ARBA" id="ARBA00022574"/>
    </source>
</evidence>
<feature type="compositionally biased region" description="Basic and acidic residues" evidence="10">
    <location>
        <begin position="231"/>
        <end position="241"/>
    </location>
</feature>
<evidence type="ECO:0000256" key="8">
    <source>
        <dbReference type="ARBA" id="ARBA00044130"/>
    </source>
</evidence>
<protein>
    <recommendedName>
        <fullName evidence="8">Transcription initiation factor TFIID subunit 5</fullName>
    </recommendedName>
</protein>
<evidence type="ECO:0000256" key="2">
    <source>
        <dbReference type="ARBA" id="ARBA00009435"/>
    </source>
</evidence>
<dbReference type="PANTHER" id="PTHR19879">
    <property type="entry name" value="TRANSCRIPTION INITIATION FACTOR TFIID"/>
    <property type="match status" value="1"/>
</dbReference>
<evidence type="ECO:0000256" key="4">
    <source>
        <dbReference type="ARBA" id="ARBA00022737"/>
    </source>
</evidence>
<keyword evidence="6" id="KW-0804">Transcription</keyword>
<evidence type="ECO:0000256" key="7">
    <source>
        <dbReference type="ARBA" id="ARBA00023242"/>
    </source>
</evidence>
<feature type="repeat" description="WD" evidence="9">
    <location>
        <begin position="447"/>
        <end position="488"/>
    </location>
</feature>
<evidence type="ECO:0000256" key="1">
    <source>
        <dbReference type="ARBA" id="ARBA00004123"/>
    </source>
</evidence>
<gene>
    <name evidence="12" type="ORF">BINO364_LOCUS11346</name>
</gene>
<comment type="similarity">
    <text evidence="2">Belongs to the WD repeat TAF5 family.</text>
</comment>
<dbReference type="CDD" id="cd08044">
    <property type="entry name" value="TAF5_NTD2"/>
    <property type="match status" value="1"/>
</dbReference>
<dbReference type="AlphaFoldDB" id="A0A8J9UTW0"/>
<keyword evidence="3 9" id="KW-0853">WD repeat</keyword>
<evidence type="ECO:0000259" key="11">
    <source>
        <dbReference type="Pfam" id="PF04494"/>
    </source>
</evidence>
<evidence type="ECO:0000256" key="5">
    <source>
        <dbReference type="ARBA" id="ARBA00023015"/>
    </source>
</evidence>
<dbReference type="PRINTS" id="PR00320">
    <property type="entry name" value="GPROTEINBRPT"/>
</dbReference>
<feature type="region of interest" description="Disordered" evidence="10">
    <location>
        <begin position="207"/>
        <end position="257"/>
    </location>
</feature>
<keyword evidence="13" id="KW-1185">Reference proteome</keyword>
<feature type="repeat" description="WD" evidence="9">
    <location>
        <begin position="489"/>
        <end position="525"/>
    </location>
</feature>
<dbReference type="Pfam" id="PF00400">
    <property type="entry name" value="WD40"/>
    <property type="match status" value="5"/>
</dbReference>
<dbReference type="Proteomes" id="UP000838878">
    <property type="component" value="Chromosome 5"/>
</dbReference>
<dbReference type="InterPro" id="IPR020472">
    <property type="entry name" value="WD40_PAC1"/>
</dbReference>
<evidence type="ECO:0000313" key="12">
    <source>
        <dbReference type="EMBL" id="CAH0725797.1"/>
    </source>
</evidence>
<dbReference type="PROSITE" id="PS00678">
    <property type="entry name" value="WD_REPEATS_1"/>
    <property type="match status" value="1"/>
</dbReference>
<dbReference type="Pfam" id="PF04494">
    <property type="entry name" value="TFIID_NTD2"/>
    <property type="match status" value="1"/>
</dbReference>
<dbReference type="FunFam" id="2.130.10.10:FF:000243">
    <property type="entry name" value="Transcription initiation factor TFIID subunit 5"/>
    <property type="match status" value="1"/>
</dbReference>
<reference evidence="12" key="1">
    <citation type="submission" date="2021-12" db="EMBL/GenBank/DDBJ databases">
        <authorList>
            <person name="Martin H S."/>
        </authorList>
    </citation>
    <scope>NUCLEOTIDE SEQUENCE</scope>
</reference>
<dbReference type="Gene3D" id="2.130.10.10">
    <property type="entry name" value="YVTN repeat-like/Quinoprotein amine dehydrogenase"/>
    <property type="match status" value="2"/>
</dbReference>
<dbReference type="GO" id="GO:0016251">
    <property type="term" value="F:RNA polymerase II general transcription initiation factor activity"/>
    <property type="evidence" value="ECO:0007669"/>
    <property type="project" value="TreeGrafter"/>
</dbReference>
<feature type="domain" description="TFIID subunit TAF5 NTD2" evidence="11">
    <location>
        <begin position="59"/>
        <end position="169"/>
    </location>
</feature>
<organism evidence="12 13">
    <name type="scientific">Brenthis ino</name>
    <name type="common">lesser marbled fritillary</name>
    <dbReference type="NCBI Taxonomy" id="405034"/>
    <lineage>
        <taxon>Eukaryota</taxon>
        <taxon>Metazoa</taxon>
        <taxon>Ecdysozoa</taxon>
        <taxon>Arthropoda</taxon>
        <taxon>Hexapoda</taxon>
        <taxon>Insecta</taxon>
        <taxon>Pterygota</taxon>
        <taxon>Neoptera</taxon>
        <taxon>Endopterygota</taxon>
        <taxon>Lepidoptera</taxon>
        <taxon>Glossata</taxon>
        <taxon>Ditrysia</taxon>
        <taxon>Papilionoidea</taxon>
        <taxon>Nymphalidae</taxon>
        <taxon>Heliconiinae</taxon>
        <taxon>Argynnini</taxon>
        <taxon>Brenthis</taxon>
    </lineage>
</organism>
<feature type="non-terminal residue" evidence="12">
    <location>
        <position position="621"/>
    </location>
</feature>
<dbReference type="InterPro" id="IPR007582">
    <property type="entry name" value="TFIID_NTD2"/>
</dbReference>
<feature type="repeat" description="WD" evidence="9">
    <location>
        <begin position="405"/>
        <end position="446"/>
    </location>
</feature>
<dbReference type="Gene3D" id="1.25.40.500">
    <property type="entry name" value="TFIID subunit TAF5, NTD2 domain"/>
    <property type="match status" value="1"/>
</dbReference>
<evidence type="ECO:0000256" key="10">
    <source>
        <dbReference type="SAM" id="MobiDB-lite"/>
    </source>
</evidence>
<dbReference type="InterPro" id="IPR015943">
    <property type="entry name" value="WD40/YVTN_repeat-like_dom_sf"/>
</dbReference>
<dbReference type="PANTHER" id="PTHR19879:SF1">
    <property type="entry name" value="CANNONBALL-RELATED"/>
    <property type="match status" value="1"/>
</dbReference>
<name>A0A8J9UTW0_9NEOP</name>
<keyword evidence="5" id="KW-0805">Transcription regulation</keyword>
<accession>A0A8J9UTW0</accession>
<dbReference type="SUPFAM" id="SSF160897">
    <property type="entry name" value="Taf5 N-terminal domain-like"/>
    <property type="match status" value="1"/>
</dbReference>
<sequence>MGDKSTPLLAVLQLLRKYDLKGTEEILRKEANLGDVNYENLDLPEVELASILTAHHTESDPYSYEFAYESLKKFVENSLDIYKYELSTFLYPVFVHMYLILILYDHNEHASKFLEKFGPVQEEHYQEDLKKLAAVEHKEQIKGNELAEIYSSNKFQVQLSRDASTQLKRTQAQVKATIGGLLGEASRNDNRPKVYYGLLKEPDIQVLPAPIEDEEEAEETPDKPKKKKAKKDNIFMKKPKSDPNAPPNDRIPLPELKETDKIEKGKALREASKRVQLGPDSLPSICFYTLLNSGQTAICADICDDSTLLSVGFNNSLIKVWTLTTLRLRGMKSAEKLQDIDREAGDVLVRMMEEKDRDTCRTLFGHSGPVYKVAFDPFKTMLLSCSEDSTVRLWSLQCWTCLVVYRGHVWPVWDARWSPHGHYFASAGHDRTARLWATDHHQPLRIFTGHHSDVDCIQFHPNSNYIATGSSDRTVRLWDCLTGTQVRLMTGHKSTPFTLAFSACGRWIASGGANGEVVVWDIASGLPAAPPPRHAAPVHALAFSRDGTILASGSLDSTIKLWDFAMISDETINDETGTNNSVQKEEKFLLRSFATKNSPIKHLHFTRRNLLLAVGSYEGSS</sequence>
<feature type="repeat" description="WD" evidence="9">
    <location>
        <begin position="531"/>
        <end position="563"/>
    </location>
</feature>
<evidence type="ECO:0000313" key="13">
    <source>
        <dbReference type="Proteomes" id="UP000838878"/>
    </source>
</evidence>
<dbReference type="CDD" id="cd00200">
    <property type="entry name" value="WD40"/>
    <property type="match status" value="1"/>
</dbReference>
<evidence type="ECO:0000256" key="6">
    <source>
        <dbReference type="ARBA" id="ARBA00023163"/>
    </source>
</evidence>
<dbReference type="EMBL" id="OV170225">
    <property type="protein sequence ID" value="CAH0725797.1"/>
    <property type="molecule type" value="Genomic_DNA"/>
</dbReference>
<keyword evidence="7" id="KW-0539">Nucleus</keyword>
<dbReference type="OrthoDB" id="10266330at2759"/>